<keyword evidence="11 14" id="KW-1133">Transmembrane helix</keyword>
<evidence type="ECO:0000256" key="7">
    <source>
        <dbReference type="ARBA" id="ARBA00022679"/>
    </source>
</evidence>
<evidence type="ECO:0000259" key="15">
    <source>
        <dbReference type="Pfam" id="PF00535"/>
    </source>
</evidence>
<feature type="transmembrane region" description="Helical" evidence="14">
    <location>
        <begin position="355"/>
        <end position="374"/>
    </location>
</feature>
<evidence type="ECO:0000256" key="9">
    <source>
        <dbReference type="ARBA" id="ARBA00022824"/>
    </source>
</evidence>
<accession>A0ABT1H0U0</accession>
<dbReference type="SUPFAM" id="SSF53448">
    <property type="entry name" value="Nucleotide-diphospho-sugar transferases"/>
    <property type="match status" value="1"/>
</dbReference>
<evidence type="ECO:0000313" key="17">
    <source>
        <dbReference type="EMBL" id="MCP2160756.1"/>
    </source>
</evidence>
<name>A0ABT1H0U0_9NOCA</name>
<dbReference type="InterPro" id="IPR007267">
    <property type="entry name" value="GtrA_DPMS_TM"/>
</dbReference>
<dbReference type="PANTHER" id="PTHR10859">
    <property type="entry name" value="GLYCOSYL TRANSFERASE"/>
    <property type="match status" value="1"/>
</dbReference>
<keyword evidence="10" id="KW-0735">Signal-anchor</keyword>
<keyword evidence="18" id="KW-1185">Reference proteome</keyword>
<keyword evidence="7" id="KW-0808">Transferase</keyword>
<evidence type="ECO:0000256" key="8">
    <source>
        <dbReference type="ARBA" id="ARBA00022692"/>
    </source>
</evidence>
<evidence type="ECO:0000256" key="10">
    <source>
        <dbReference type="ARBA" id="ARBA00022968"/>
    </source>
</evidence>
<comment type="pathway">
    <text evidence="3">Protein modification; protein glycosylation.</text>
</comment>
<evidence type="ECO:0000256" key="3">
    <source>
        <dbReference type="ARBA" id="ARBA00004922"/>
    </source>
</evidence>
<dbReference type="Gene3D" id="3.90.550.10">
    <property type="entry name" value="Spore Coat Polysaccharide Biosynthesis Protein SpsA, Chain A"/>
    <property type="match status" value="1"/>
</dbReference>
<evidence type="ECO:0000256" key="4">
    <source>
        <dbReference type="ARBA" id="ARBA00006739"/>
    </source>
</evidence>
<dbReference type="PANTHER" id="PTHR10859:SF91">
    <property type="entry name" value="DOLICHYL-PHOSPHATE BETA-GLUCOSYLTRANSFERASE"/>
    <property type="match status" value="1"/>
</dbReference>
<keyword evidence="8 14" id="KW-0812">Transmembrane</keyword>
<feature type="transmembrane region" description="Helical" evidence="14">
    <location>
        <begin position="386"/>
        <end position="408"/>
    </location>
</feature>
<dbReference type="RefSeq" id="WP_372504973.1">
    <property type="nucleotide sequence ID" value="NZ_BAAAOE010000003.1"/>
</dbReference>
<evidence type="ECO:0000256" key="12">
    <source>
        <dbReference type="ARBA" id="ARBA00023136"/>
    </source>
</evidence>
<keyword evidence="12 14" id="KW-0472">Membrane</keyword>
<dbReference type="InterPro" id="IPR035518">
    <property type="entry name" value="DPG_synthase"/>
</dbReference>
<evidence type="ECO:0000313" key="18">
    <source>
        <dbReference type="Proteomes" id="UP001205740"/>
    </source>
</evidence>
<evidence type="ECO:0000256" key="13">
    <source>
        <dbReference type="ARBA" id="ARBA00045097"/>
    </source>
</evidence>
<gene>
    <name evidence="17" type="ORF">LX12_001943</name>
</gene>
<feature type="domain" description="GtrA/DPMS transmembrane" evidence="16">
    <location>
        <begin position="291"/>
        <end position="407"/>
    </location>
</feature>
<feature type="transmembrane region" description="Helical" evidence="14">
    <location>
        <begin position="316"/>
        <end position="334"/>
    </location>
</feature>
<dbReference type="CDD" id="cd04188">
    <property type="entry name" value="DPG_synthase"/>
    <property type="match status" value="1"/>
</dbReference>
<keyword evidence="6" id="KW-0328">Glycosyltransferase</keyword>
<feature type="transmembrane region" description="Helical" evidence="14">
    <location>
        <begin position="289"/>
        <end position="310"/>
    </location>
</feature>
<dbReference type="Pfam" id="PF00535">
    <property type="entry name" value="Glycos_transf_2"/>
    <property type="match status" value="1"/>
</dbReference>
<proteinExistence type="inferred from homology"/>
<protein>
    <recommendedName>
        <fullName evidence="5">dolichyl-phosphate beta-glucosyltransferase</fullName>
        <ecNumber evidence="5">2.4.1.117</ecNumber>
    </recommendedName>
</protein>
<feature type="domain" description="Glycosyltransferase 2-like" evidence="15">
    <location>
        <begin position="27"/>
        <end position="193"/>
    </location>
</feature>
<dbReference type="Proteomes" id="UP001205740">
    <property type="component" value="Unassembled WGS sequence"/>
</dbReference>
<evidence type="ECO:0000256" key="2">
    <source>
        <dbReference type="ARBA" id="ARBA00004389"/>
    </source>
</evidence>
<dbReference type="InterPro" id="IPR001173">
    <property type="entry name" value="Glyco_trans_2-like"/>
</dbReference>
<dbReference type="Pfam" id="PF04138">
    <property type="entry name" value="GtrA_DPMS_TM"/>
    <property type="match status" value="1"/>
</dbReference>
<evidence type="ECO:0000256" key="14">
    <source>
        <dbReference type="SAM" id="Phobius"/>
    </source>
</evidence>
<comment type="caution">
    <text evidence="17">The sequence shown here is derived from an EMBL/GenBank/DDBJ whole genome shotgun (WGS) entry which is preliminary data.</text>
</comment>
<comment type="subcellular location">
    <subcellularLocation>
        <location evidence="2">Endoplasmic reticulum membrane</location>
        <topology evidence="2">Single-pass membrane protein</topology>
    </subcellularLocation>
    <subcellularLocation>
        <location evidence="1">Membrane</location>
        <topology evidence="1">Multi-pass membrane protein</topology>
    </subcellularLocation>
</comment>
<evidence type="ECO:0000256" key="6">
    <source>
        <dbReference type="ARBA" id="ARBA00022676"/>
    </source>
</evidence>
<comment type="catalytic activity">
    <reaction evidence="13">
        <text>a di-trans,poly-cis-dolichyl phosphate + UDP-alpha-D-glucose = a di-trans,poly-cis-dolichyl beta-D-glucosyl phosphate + UDP</text>
        <dbReference type="Rhea" id="RHEA:15401"/>
        <dbReference type="Rhea" id="RHEA-COMP:19498"/>
        <dbReference type="Rhea" id="RHEA-COMP:19502"/>
        <dbReference type="ChEBI" id="CHEBI:57525"/>
        <dbReference type="ChEBI" id="CHEBI:57683"/>
        <dbReference type="ChEBI" id="CHEBI:58223"/>
        <dbReference type="ChEBI" id="CHEBI:58885"/>
        <dbReference type="EC" id="2.4.1.117"/>
    </reaction>
    <physiologicalReaction direction="left-to-right" evidence="13">
        <dbReference type="Rhea" id="RHEA:15402"/>
    </physiologicalReaction>
</comment>
<evidence type="ECO:0000256" key="1">
    <source>
        <dbReference type="ARBA" id="ARBA00004141"/>
    </source>
</evidence>
<evidence type="ECO:0000259" key="16">
    <source>
        <dbReference type="Pfam" id="PF04138"/>
    </source>
</evidence>
<evidence type="ECO:0000256" key="11">
    <source>
        <dbReference type="ARBA" id="ARBA00022989"/>
    </source>
</evidence>
<organism evidence="17 18">
    <name type="scientific">Williamsia serinedens</name>
    <dbReference type="NCBI Taxonomy" id="391736"/>
    <lineage>
        <taxon>Bacteria</taxon>
        <taxon>Bacillati</taxon>
        <taxon>Actinomycetota</taxon>
        <taxon>Actinomycetes</taxon>
        <taxon>Mycobacteriales</taxon>
        <taxon>Nocardiaceae</taxon>
        <taxon>Williamsia</taxon>
    </lineage>
</organism>
<evidence type="ECO:0000256" key="5">
    <source>
        <dbReference type="ARBA" id="ARBA00012583"/>
    </source>
</evidence>
<sequence length="418" mass="45507">MTTPPKVDRPGMVVVLDHTAPSPTLDIVVPVYNEAAGLERCVRRLASHLRTSVPFSARITIADNASTDGTLAVARSLAERIDGVRAVHLDDKGRGRALNATWRDSDAEVVCYMDVDLSTDLNALVPLVAPLLSGHSDIAIGSRLSHSSRVVRGAKREIISRSYNLILRTALRTHFRDAQCGFKAMRADVARRLLPLVADTGWFFDTEVLVLAERVGLRIAEIPVDWVDDPDSKVDIVRTATDDLRGCWRVARAISRGDLPIAELRRTIGRDRLDEPEVTGVPRGMIGHLVRFGIIGVASTIGFAVLYLLLHPVVGAQPANFLALLVTAVLNTWANRAFTFGVRGRDGAAGHHVQGIAIFLVGWAISAGALYVLHVDFPHADKHVDLTVLIVANLVATVIRFVALRWVFRKHLTTGASA</sequence>
<dbReference type="EC" id="2.4.1.117" evidence="5"/>
<comment type="similarity">
    <text evidence="4">Belongs to the glycosyltransferase 2 family.</text>
</comment>
<dbReference type="EMBL" id="JAMTCG010000003">
    <property type="protein sequence ID" value="MCP2160756.1"/>
    <property type="molecule type" value="Genomic_DNA"/>
</dbReference>
<reference evidence="17 18" key="1">
    <citation type="submission" date="2022-06" db="EMBL/GenBank/DDBJ databases">
        <title>Genomic Encyclopedia of Archaeal and Bacterial Type Strains, Phase II (KMG-II): from individual species to whole genera.</title>
        <authorList>
            <person name="Goeker M."/>
        </authorList>
    </citation>
    <scope>NUCLEOTIDE SEQUENCE [LARGE SCALE GENOMIC DNA]</scope>
    <source>
        <strain evidence="17 18">DSM 45037</strain>
    </source>
</reference>
<dbReference type="InterPro" id="IPR029044">
    <property type="entry name" value="Nucleotide-diphossugar_trans"/>
</dbReference>
<keyword evidence="9" id="KW-0256">Endoplasmic reticulum</keyword>